<dbReference type="InterPro" id="IPR011146">
    <property type="entry name" value="HIT-like"/>
</dbReference>
<proteinExistence type="predicted"/>
<dbReference type="InterPro" id="IPR001310">
    <property type="entry name" value="Histidine_triad_HIT"/>
</dbReference>
<dbReference type="Pfam" id="PF01230">
    <property type="entry name" value="HIT"/>
    <property type="match status" value="1"/>
</dbReference>
<dbReference type="Gene3D" id="3.30.428.10">
    <property type="entry name" value="HIT-like"/>
    <property type="match status" value="1"/>
</dbReference>
<evidence type="ECO:0000259" key="2">
    <source>
        <dbReference type="PROSITE" id="PS51084"/>
    </source>
</evidence>
<sequence>MAMSENCIFCGIVAGTIPSTRVEETDKAIAFMDIAPATPGHLLVIPRTHSTDLREAAAEDLTAVTLLAQSLIGRVIDRLPEATGANLLSCIGADAWQSVFHTHLHVIPRYPKDPMVLPWKPESGDLDEINAVHAKLI</sequence>
<evidence type="ECO:0000256" key="1">
    <source>
        <dbReference type="PROSITE-ProRule" id="PRU00464"/>
    </source>
</evidence>
<reference evidence="3 4" key="1">
    <citation type="journal article" date="2019" name="Int. J. Syst. Evol. Microbiol.">
        <title>The Global Catalogue of Microorganisms (GCM) 10K type strain sequencing project: providing services to taxonomists for standard genome sequencing and annotation.</title>
        <authorList>
            <consortium name="The Broad Institute Genomics Platform"/>
            <consortium name="The Broad Institute Genome Sequencing Center for Infectious Disease"/>
            <person name="Wu L."/>
            <person name="Ma J."/>
        </authorList>
    </citation>
    <scope>NUCLEOTIDE SEQUENCE [LARGE SCALE GENOMIC DNA]</scope>
    <source>
        <strain evidence="3 4">JCM 15572</strain>
    </source>
</reference>
<evidence type="ECO:0000313" key="3">
    <source>
        <dbReference type="EMBL" id="GAA1601234.1"/>
    </source>
</evidence>
<organism evidence="3 4">
    <name type="scientific">Kribbella hippodromi</name>
    <dbReference type="NCBI Taxonomy" id="434347"/>
    <lineage>
        <taxon>Bacteria</taxon>
        <taxon>Bacillati</taxon>
        <taxon>Actinomycetota</taxon>
        <taxon>Actinomycetes</taxon>
        <taxon>Propionibacteriales</taxon>
        <taxon>Kribbellaceae</taxon>
        <taxon>Kribbella</taxon>
    </lineage>
</organism>
<name>A0ABN2EA74_9ACTN</name>
<feature type="domain" description="HIT" evidence="2">
    <location>
        <begin position="8"/>
        <end position="116"/>
    </location>
</feature>
<comment type="caution">
    <text evidence="3">The sequence shown here is derived from an EMBL/GenBank/DDBJ whole genome shotgun (WGS) entry which is preliminary data.</text>
</comment>
<gene>
    <name evidence="3" type="ORF">GCM10009804_67290</name>
</gene>
<dbReference type="InterPro" id="IPR036265">
    <property type="entry name" value="HIT-like_sf"/>
</dbReference>
<keyword evidence="4" id="KW-1185">Reference proteome</keyword>
<dbReference type="PANTHER" id="PTHR46648:SF1">
    <property type="entry name" value="ADENOSINE 5'-MONOPHOSPHORAMIDASE HNT1"/>
    <property type="match status" value="1"/>
</dbReference>
<dbReference type="Proteomes" id="UP001501705">
    <property type="component" value="Unassembled WGS sequence"/>
</dbReference>
<dbReference type="PANTHER" id="PTHR46648">
    <property type="entry name" value="HIT FAMILY PROTEIN 1"/>
    <property type="match status" value="1"/>
</dbReference>
<dbReference type="PROSITE" id="PS51084">
    <property type="entry name" value="HIT_2"/>
    <property type="match status" value="1"/>
</dbReference>
<feature type="short sequence motif" description="Histidine triad motif" evidence="1">
    <location>
        <begin position="101"/>
        <end position="105"/>
    </location>
</feature>
<evidence type="ECO:0000313" key="4">
    <source>
        <dbReference type="Proteomes" id="UP001501705"/>
    </source>
</evidence>
<dbReference type="SUPFAM" id="SSF54197">
    <property type="entry name" value="HIT-like"/>
    <property type="match status" value="1"/>
</dbReference>
<protein>
    <submittedName>
        <fullName evidence="3">HIT family protein</fullName>
    </submittedName>
</protein>
<dbReference type="EMBL" id="BAAAPH010000030">
    <property type="protein sequence ID" value="GAA1601234.1"/>
    <property type="molecule type" value="Genomic_DNA"/>
</dbReference>
<dbReference type="PRINTS" id="PR00332">
    <property type="entry name" value="HISTRIAD"/>
</dbReference>
<accession>A0ABN2EA74</accession>